<feature type="region of interest" description="Disordered" evidence="1">
    <location>
        <begin position="137"/>
        <end position="175"/>
    </location>
</feature>
<dbReference type="AlphaFoldDB" id="A0A0G3EHI2"/>
<accession>A0A0G3EHI2</accession>
<reference evidence="2 3" key="2">
    <citation type="journal article" date="2016" name="ISME J.">
        <title>Characterization of the first cultured representative of Verrucomicrobia subdivision 5 indicates the proposal of a novel phylum.</title>
        <authorList>
            <person name="Spring S."/>
            <person name="Bunk B."/>
            <person name="Sproer C."/>
            <person name="Schumann P."/>
            <person name="Rohde M."/>
            <person name="Tindall B.J."/>
            <person name="Klenk H.P."/>
        </authorList>
    </citation>
    <scope>NUCLEOTIDE SEQUENCE [LARGE SCALE GENOMIC DNA]</scope>
    <source>
        <strain evidence="2 3">L21-Fru-AB</strain>
    </source>
</reference>
<evidence type="ECO:0000313" key="2">
    <source>
        <dbReference type="EMBL" id="AKJ64857.1"/>
    </source>
</evidence>
<sequence length="370" mass="40676">MPRACPRRLGRHAACQALRSSRQSQAPPLCRCRAVGVRDGQARVHRQRQAASHCSFLRALLNVGRGKVRRWAAPLVLAPLGRGCAFRLRLGRRRRSGRPLACLARGSAKAGPASGVTLFDRRSFSRSHHHAFRQLPELPAVGGPVGRRLPAAPACEAGSESQSRRARREERHCGGQRLRRCFRRSRSHPDKPSGYLHGIRKPAGLLSGATRTGEDPRHFPSAVSLRRPFASPVLHAGQPRCKHSHHPRIPSLAPVRGHCGLSAAADEDAGVIRAEPQSPLRMHWRSPRRGTLRQTRLVFALHPSPPKTASPGSGRGCPAFRPVGRFSPVAAEPSLRKCRPKSRLQERLVLHRHPGSRVVAADFAKRPRPS</sequence>
<name>A0A0G3EHI2_9BACT</name>
<evidence type="ECO:0000313" key="3">
    <source>
        <dbReference type="Proteomes" id="UP000035268"/>
    </source>
</evidence>
<dbReference type="Proteomes" id="UP000035268">
    <property type="component" value="Chromosome"/>
</dbReference>
<reference evidence="3" key="1">
    <citation type="submission" date="2015-02" db="EMBL/GenBank/DDBJ databases">
        <title>Description and complete genome sequence of the first cultured representative of the subdivision 5 of the Verrucomicrobia phylum.</title>
        <authorList>
            <person name="Spring S."/>
            <person name="Bunk B."/>
            <person name="Sproer C."/>
            <person name="Klenk H.-P."/>
        </authorList>
    </citation>
    <scope>NUCLEOTIDE SEQUENCE [LARGE SCALE GENOMIC DNA]</scope>
    <source>
        <strain evidence="3">L21-Fru-AB</strain>
    </source>
</reference>
<dbReference type="EMBL" id="CP010904">
    <property type="protein sequence ID" value="AKJ64857.1"/>
    <property type="molecule type" value="Genomic_DNA"/>
</dbReference>
<proteinExistence type="predicted"/>
<gene>
    <name evidence="2" type="ORF">L21SP4_01614</name>
</gene>
<keyword evidence="3" id="KW-1185">Reference proteome</keyword>
<dbReference type="KEGG" id="vbl:L21SP4_01614"/>
<evidence type="ECO:0000256" key="1">
    <source>
        <dbReference type="SAM" id="MobiDB-lite"/>
    </source>
</evidence>
<protein>
    <submittedName>
        <fullName evidence="2">Uncharacterized protein</fullName>
    </submittedName>
</protein>
<organism evidence="2 3">
    <name type="scientific">Kiritimatiella glycovorans</name>
    <dbReference type="NCBI Taxonomy" id="1307763"/>
    <lineage>
        <taxon>Bacteria</taxon>
        <taxon>Pseudomonadati</taxon>
        <taxon>Kiritimatiellota</taxon>
        <taxon>Kiritimatiellia</taxon>
        <taxon>Kiritimatiellales</taxon>
        <taxon>Kiritimatiellaceae</taxon>
        <taxon>Kiritimatiella</taxon>
    </lineage>
</organism>